<gene>
    <name evidence="2" type="ORF">DS837_21440</name>
</gene>
<evidence type="ECO:0000313" key="3">
    <source>
        <dbReference type="Proteomes" id="UP000476837"/>
    </source>
</evidence>
<sequence length="67" mass="6835">MIFLFGAGRRCPLPGPPPLRRGGCLSPPLRSGGGLGWGPVATTCAGHPGKEALNRRPVGRPAAPARP</sequence>
<feature type="compositionally biased region" description="Low complexity" evidence="1">
    <location>
        <begin position="55"/>
        <end position="67"/>
    </location>
</feature>
<evidence type="ECO:0000256" key="1">
    <source>
        <dbReference type="SAM" id="MobiDB-lite"/>
    </source>
</evidence>
<feature type="region of interest" description="Disordered" evidence="1">
    <location>
        <begin position="46"/>
        <end position="67"/>
    </location>
</feature>
<accession>A0A6L3AW55</accession>
<dbReference type="EMBL" id="QOKV01000015">
    <property type="protein sequence ID" value="KAA0682160.1"/>
    <property type="molecule type" value="Genomic_DNA"/>
</dbReference>
<dbReference type="Proteomes" id="UP000476837">
    <property type="component" value="Unassembled WGS sequence"/>
</dbReference>
<organism evidence="2 3">
    <name type="scientific">Azospirillum brasilense</name>
    <dbReference type="NCBI Taxonomy" id="192"/>
    <lineage>
        <taxon>Bacteria</taxon>
        <taxon>Pseudomonadati</taxon>
        <taxon>Pseudomonadota</taxon>
        <taxon>Alphaproteobacteria</taxon>
        <taxon>Rhodospirillales</taxon>
        <taxon>Azospirillaceae</taxon>
        <taxon>Azospirillum</taxon>
    </lineage>
</organism>
<comment type="caution">
    <text evidence="2">The sequence shown here is derived from an EMBL/GenBank/DDBJ whole genome shotgun (WGS) entry which is preliminary data.</text>
</comment>
<dbReference type="AlphaFoldDB" id="A0A6L3AW55"/>
<reference evidence="2 3" key="1">
    <citation type="submission" date="2018-07" db="EMBL/GenBank/DDBJ databases">
        <title>Genome sequence of Roseomonas fauriae ATCC 49958.</title>
        <authorList>
            <person name="Sant'Anna F.H."/>
            <person name="Baldani J.I."/>
            <person name="Zilli J.E."/>
            <person name="Reis V.M."/>
            <person name="Hartmann A."/>
            <person name="Cruz L."/>
            <person name="de Souza E.M."/>
            <person name="de Oliveira Pedrosa F."/>
            <person name="Passaglia L.M.P."/>
        </authorList>
    </citation>
    <scope>NUCLEOTIDE SEQUENCE [LARGE SCALE GENOMIC DNA]</scope>
    <source>
        <strain evidence="2 3">ATCC 49958</strain>
    </source>
</reference>
<evidence type="ECO:0000313" key="2">
    <source>
        <dbReference type="EMBL" id="KAA0682160.1"/>
    </source>
</evidence>
<name>A0A6L3AW55_AZOBR</name>
<proteinExistence type="predicted"/>
<protein>
    <submittedName>
        <fullName evidence="2">Uncharacterized protein</fullName>
    </submittedName>
</protein>